<name>A0A238YDT7_9FLAO</name>
<dbReference type="Proteomes" id="UP000198412">
    <property type="component" value="Unassembled WGS sequence"/>
</dbReference>
<dbReference type="RefSeq" id="WP_245856951.1">
    <property type="nucleotide sequence ID" value="NZ_FZNX01000004.1"/>
</dbReference>
<feature type="compositionally biased region" description="Basic and acidic residues" evidence="1">
    <location>
        <begin position="39"/>
        <end position="97"/>
    </location>
</feature>
<evidence type="ECO:0000313" key="3">
    <source>
        <dbReference type="EMBL" id="SNR69210.1"/>
    </source>
</evidence>
<evidence type="ECO:0000256" key="1">
    <source>
        <dbReference type="SAM" id="MobiDB-lite"/>
    </source>
</evidence>
<evidence type="ECO:0000313" key="4">
    <source>
        <dbReference type="Proteomes" id="UP000198412"/>
    </source>
</evidence>
<keyword evidence="2" id="KW-0472">Membrane</keyword>
<keyword evidence="4" id="KW-1185">Reference proteome</keyword>
<feature type="region of interest" description="Disordered" evidence="1">
    <location>
        <begin position="38"/>
        <end position="97"/>
    </location>
</feature>
<proteinExistence type="predicted"/>
<evidence type="ECO:0000256" key="2">
    <source>
        <dbReference type="SAM" id="Phobius"/>
    </source>
</evidence>
<gene>
    <name evidence="3" type="ORF">SAMN04488111_2503</name>
</gene>
<sequence length="97" mass="11238">MKSMIHEHLKTNKLIVSKTVSKYLMALLVISAISFSGCRDTKKEKTEEEHGHSHDDDSDHTHEHEEVKQEEFTVGKDSLKTEEKTHTHENGEKHHDH</sequence>
<dbReference type="AlphaFoldDB" id="A0A238YDT7"/>
<keyword evidence="2" id="KW-1133">Transmembrane helix</keyword>
<reference evidence="4" key="1">
    <citation type="submission" date="2017-06" db="EMBL/GenBank/DDBJ databases">
        <authorList>
            <person name="Varghese N."/>
            <person name="Submissions S."/>
        </authorList>
    </citation>
    <scope>NUCLEOTIDE SEQUENCE [LARGE SCALE GENOMIC DNA]</scope>
    <source>
        <strain evidence="4">DSM 27993</strain>
    </source>
</reference>
<organism evidence="3 4">
    <name type="scientific">Lutibacter flavus</name>
    <dbReference type="NCBI Taxonomy" id="691689"/>
    <lineage>
        <taxon>Bacteria</taxon>
        <taxon>Pseudomonadati</taxon>
        <taxon>Bacteroidota</taxon>
        <taxon>Flavobacteriia</taxon>
        <taxon>Flavobacteriales</taxon>
        <taxon>Flavobacteriaceae</taxon>
        <taxon>Lutibacter</taxon>
    </lineage>
</organism>
<protein>
    <submittedName>
        <fullName evidence="3">Uncharacterized protein</fullName>
    </submittedName>
</protein>
<feature type="transmembrane region" description="Helical" evidence="2">
    <location>
        <begin position="20"/>
        <end position="38"/>
    </location>
</feature>
<keyword evidence="2" id="KW-0812">Transmembrane</keyword>
<dbReference type="EMBL" id="FZNX01000004">
    <property type="protein sequence ID" value="SNR69210.1"/>
    <property type="molecule type" value="Genomic_DNA"/>
</dbReference>
<accession>A0A238YDT7</accession>